<dbReference type="STRING" id="1798682.A3C15_01395"/>
<comment type="cofactor">
    <cofactor evidence="1">
        <name>Mg(2+)</name>
        <dbReference type="ChEBI" id="CHEBI:18420"/>
    </cofactor>
</comment>
<proteinExistence type="predicted"/>
<comment type="caution">
    <text evidence="4">The sequence shown here is derived from an EMBL/GenBank/DDBJ whole genome shotgun (WGS) entry which is preliminary data.</text>
</comment>
<dbReference type="GO" id="GO:0019693">
    <property type="term" value="P:ribose phosphate metabolic process"/>
    <property type="evidence" value="ECO:0007669"/>
    <property type="project" value="TreeGrafter"/>
</dbReference>
<dbReference type="GO" id="GO:0016787">
    <property type="term" value="F:hydrolase activity"/>
    <property type="evidence" value="ECO:0007669"/>
    <property type="project" value="UniProtKB-KW"/>
</dbReference>
<dbReference type="PANTHER" id="PTHR11839">
    <property type="entry name" value="UDP/ADP-SUGAR PYROPHOSPHATASE"/>
    <property type="match status" value="1"/>
</dbReference>
<gene>
    <name evidence="4" type="ORF">A3C15_01395</name>
</gene>
<reference evidence="4 5" key="1">
    <citation type="journal article" date="2016" name="Nat. Commun.">
        <title>Thousands of microbial genomes shed light on interconnected biogeochemical processes in an aquifer system.</title>
        <authorList>
            <person name="Anantharaman K."/>
            <person name="Brown C.T."/>
            <person name="Hug L.A."/>
            <person name="Sharon I."/>
            <person name="Castelle C.J."/>
            <person name="Probst A.J."/>
            <person name="Thomas B.C."/>
            <person name="Singh A."/>
            <person name="Wilkins M.J."/>
            <person name="Karaoz U."/>
            <person name="Brodie E.L."/>
            <person name="Williams K.H."/>
            <person name="Hubbard S.S."/>
            <person name="Banfield J.F."/>
        </authorList>
    </citation>
    <scope>NUCLEOTIDE SEQUENCE [LARGE SCALE GENOMIC DNA]</scope>
</reference>
<dbReference type="EMBL" id="MFQD01000039">
    <property type="protein sequence ID" value="OGH67626.1"/>
    <property type="molecule type" value="Genomic_DNA"/>
</dbReference>
<dbReference type="InterPro" id="IPR015797">
    <property type="entry name" value="NUDIX_hydrolase-like_dom_sf"/>
</dbReference>
<evidence type="ECO:0000259" key="3">
    <source>
        <dbReference type="PROSITE" id="PS51462"/>
    </source>
</evidence>
<dbReference type="GO" id="GO:0006753">
    <property type="term" value="P:nucleoside phosphate metabolic process"/>
    <property type="evidence" value="ECO:0007669"/>
    <property type="project" value="TreeGrafter"/>
</dbReference>
<evidence type="ECO:0000256" key="2">
    <source>
        <dbReference type="ARBA" id="ARBA00022801"/>
    </source>
</evidence>
<dbReference type="Pfam" id="PF00293">
    <property type="entry name" value="NUDIX"/>
    <property type="match status" value="1"/>
</dbReference>
<sequence>MSWLRSGEKILFKTRWHEFKKFDFETEAGAQGEYYYLETPGSVYVLPRDADGIFLMIHSYRCLPDTMSYEFPGGAVHVGKPPEFAAQEELEEEAGVHAESLTHLGTFNPCNGLLQEACHVFLAEDLTAVERHLEATEHMTVIKKTEREIEAMITAGEIFDGQTLAAWALYKARK</sequence>
<evidence type="ECO:0000313" key="5">
    <source>
        <dbReference type="Proteomes" id="UP000176532"/>
    </source>
</evidence>
<feature type="domain" description="Nudix hydrolase" evidence="3">
    <location>
        <begin position="36"/>
        <end position="166"/>
    </location>
</feature>
<evidence type="ECO:0000256" key="1">
    <source>
        <dbReference type="ARBA" id="ARBA00001946"/>
    </source>
</evidence>
<evidence type="ECO:0000313" key="4">
    <source>
        <dbReference type="EMBL" id="OGH67626.1"/>
    </source>
</evidence>
<dbReference type="AlphaFoldDB" id="A0A1F6M7M6"/>
<keyword evidence="2" id="KW-0378">Hydrolase</keyword>
<accession>A0A1F6M7M6</accession>
<dbReference type="Proteomes" id="UP000176532">
    <property type="component" value="Unassembled WGS sequence"/>
</dbReference>
<dbReference type="PANTHER" id="PTHR11839:SF18">
    <property type="entry name" value="NUDIX HYDROLASE DOMAIN-CONTAINING PROTEIN"/>
    <property type="match status" value="1"/>
</dbReference>
<organism evidence="4 5">
    <name type="scientific">Candidatus Magasanikbacteria bacterium RIFCSPHIGHO2_02_FULL_50_9b</name>
    <dbReference type="NCBI Taxonomy" id="1798682"/>
    <lineage>
        <taxon>Bacteria</taxon>
        <taxon>Candidatus Magasanikiibacteriota</taxon>
    </lineage>
</organism>
<dbReference type="InterPro" id="IPR000086">
    <property type="entry name" value="NUDIX_hydrolase_dom"/>
</dbReference>
<name>A0A1F6M7M6_9BACT</name>
<protein>
    <recommendedName>
        <fullName evidence="3">Nudix hydrolase domain-containing protein</fullName>
    </recommendedName>
</protein>
<dbReference type="Gene3D" id="3.90.79.10">
    <property type="entry name" value="Nucleoside Triphosphate Pyrophosphohydrolase"/>
    <property type="match status" value="1"/>
</dbReference>
<dbReference type="SUPFAM" id="SSF55811">
    <property type="entry name" value="Nudix"/>
    <property type="match status" value="1"/>
</dbReference>
<dbReference type="PROSITE" id="PS51462">
    <property type="entry name" value="NUDIX"/>
    <property type="match status" value="1"/>
</dbReference>